<organism evidence="2 3">
    <name type="scientific">Comamonas endophytica</name>
    <dbReference type="NCBI Taxonomy" id="2949090"/>
    <lineage>
        <taxon>Bacteria</taxon>
        <taxon>Pseudomonadati</taxon>
        <taxon>Pseudomonadota</taxon>
        <taxon>Betaproteobacteria</taxon>
        <taxon>Burkholderiales</taxon>
        <taxon>Comamonadaceae</taxon>
        <taxon>Comamonas</taxon>
    </lineage>
</organism>
<sequence length="111" mass="12262">MPYKFKSRATADLIMLDATARRLLDILGKDTTGHGIITVEQIPGAIAALEQAVQREEEQRAAAKETQDADEDAQRDEAPAGAWDPVSLRQRTAPFLDMLKRSAAQGREVTW</sequence>
<dbReference type="Proteomes" id="UP001162800">
    <property type="component" value="Chromosome"/>
</dbReference>
<proteinExistence type="predicted"/>
<evidence type="ECO:0000313" key="2">
    <source>
        <dbReference type="EMBL" id="UYG50409.1"/>
    </source>
</evidence>
<feature type="compositionally biased region" description="Basic and acidic residues" evidence="1">
    <location>
        <begin position="56"/>
        <end position="67"/>
    </location>
</feature>
<accession>A0ABY6G5X5</accession>
<name>A0ABY6G5X5_9BURK</name>
<dbReference type="RefSeq" id="WP_231041507.1">
    <property type="nucleotide sequence ID" value="NZ_CP106881.1"/>
</dbReference>
<evidence type="ECO:0000256" key="1">
    <source>
        <dbReference type="SAM" id="MobiDB-lite"/>
    </source>
</evidence>
<reference evidence="2" key="1">
    <citation type="submission" date="2022-09" db="EMBL/GenBank/DDBJ databases">
        <title>The complete genome of Acidovorax sp. 5MLIR.</title>
        <authorList>
            <person name="Liu L."/>
            <person name="Yue J."/>
            <person name="Yang F."/>
            <person name="Yuan J."/>
            <person name="Li L."/>
        </authorList>
    </citation>
    <scope>NUCLEOTIDE SEQUENCE</scope>
    <source>
        <strain evidence="2">5MLIR</strain>
    </source>
</reference>
<protein>
    <submittedName>
        <fullName evidence="2">DUF1840 domain-containing protein</fullName>
    </submittedName>
</protein>
<dbReference type="EMBL" id="CP106881">
    <property type="protein sequence ID" value="UYG50409.1"/>
    <property type="molecule type" value="Genomic_DNA"/>
</dbReference>
<dbReference type="InterPro" id="IPR014991">
    <property type="entry name" value="DUF1840"/>
</dbReference>
<dbReference type="Pfam" id="PF08895">
    <property type="entry name" value="DUF1840"/>
    <property type="match status" value="1"/>
</dbReference>
<gene>
    <name evidence="2" type="ORF">M9799_09870</name>
</gene>
<keyword evidence="3" id="KW-1185">Reference proteome</keyword>
<evidence type="ECO:0000313" key="3">
    <source>
        <dbReference type="Proteomes" id="UP001162800"/>
    </source>
</evidence>
<feature type="region of interest" description="Disordered" evidence="1">
    <location>
        <begin position="56"/>
        <end position="86"/>
    </location>
</feature>